<dbReference type="SUPFAM" id="SSF47686">
    <property type="entry name" value="Anaphylotoxins (complement system)"/>
    <property type="match status" value="1"/>
</dbReference>
<dbReference type="SUPFAM" id="SSF48239">
    <property type="entry name" value="Terpenoid cyclases/Protein prenyltransferases"/>
    <property type="match status" value="1"/>
</dbReference>
<dbReference type="SUPFAM" id="SSF49410">
    <property type="entry name" value="Alpha-macroglobulin receptor domain"/>
    <property type="match status" value="2"/>
</dbReference>
<reference evidence="9" key="1">
    <citation type="submission" date="2009-06" db="EMBL/GenBank/DDBJ databases">
        <title>Gallus gallus genes, MHC region, partial and complete cds, regressive tumor allele, WLA, against Rous sarcoma virus.</title>
        <authorList>
            <person name="Suzuki K."/>
            <person name="Kobayashi E."/>
            <person name="Hamashima N."/>
            <person name="Mitsuhashi T."/>
        </authorList>
    </citation>
    <scope>NUCLEOTIDE SEQUENCE</scope>
</reference>
<dbReference type="FunFam" id="1.50.10.20:FF:000038">
    <property type="entry name" value="Complement C4"/>
    <property type="match status" value="1"/>
</dbReference>
<name>E6N1X5_CHICK</name>
<dbReference type="Gene3D" id="2.60.40.1930">
    <property type="match status" value="3"/>
</dbReference>
<dbReference type="InterPro" id="IPR011625">
    <property type="entry name" value="A2M_N_BRD"/>
</dbReference>
<dbReference type="PROSITE" id="PS01177">
    <property type="entry name" value="ANAPHYLATOXIN_1"/>
    <property type="match status" value="1"/>
</dbReference>
<dbReference type="CDD" id="cd00017">
    <property type="entry name" value="ANATO"/>
    <property type="match status" value="1"/>
</dbReference>
<dbReference type="Pfam" id="PF07677">
    <property type="entry name" value="A2M_recep"/>
    <property type="match status" value="1"/>
</dbReference>
<dbReference type="Pfam" id="PF07703">
    <property type="entry name" value="A2M_BRD"/>
    <property type="match status" value="1"/>
</dbReference>
<evidence type="ECO:0000256" key="1">
    <source>
        <dbReference type="ARBA" id="ARBA00004613"/>
    </source>
</evidence>
<dbReference type="FunFam" id="2.60.40.1930:FF:000026">
    <property type="entry name" value="MHC-linked complement C4"/>
    <property type="match status" value="1"/>
</dbReference>
<protein>
    <submittedName>
        <fullName evidence="9">Complement C4</fullName>
    </submittedName>
</protein>
<dbReference type="InterPro" id="IPR050473">
    <property type="entry name" value="A2M/Complement_sys"/>
</dbReference>
<dbReference type="VEuPathDB" id="HostDB:geneid_426611"/>
<dbReference type="PANTHER" id="PTHR11412:SF86">
    <property type="entry name" value="COMPLEMENT C4-A-RELATED"/>
    <property type="match status" value="1"/>
</dbReference>
<dbReference type="Pfam" id="PF07678">
    <property type="entry name" value="TED_complement"/>
    <property type="match status" value="1"/>
</dbReference>
<dbReference type="InterPro" id="IPR001134">
    <property type="entry name" value="Netrin_domain"/>
</dbReference>
<dbReference type="Gene3D" id="1.20.91.20">
    <property type="entry name" value="Anaphylotoxins (complement system)"/>
    <property type="match status" value="1"/>
</dbReference>
<comment type="subcellular location">
    <subcellularLocation>
        <location evidence="1">Secreted</location>
    </subcellularLocation>
</comment>
<dbReference type="Pfam" id="PF01821">
    <property type="entry name" value="ANATO"/>
    <property type="match status" value="1"/>
</dbReference>
<dbReference type="Gene3D" id="2.20.130.20">
    <property type="match status" value="1"/>
</dbReference>
<dbReference type="Gene3D" id="1.50.10.20">
    <property type="match status" value="1"/>
</dbReference>
<dbReference type="PROSITE" id="PS00477">
    <property type="entry name" value="ALPHA_2_MACROGLOBULIN"/>
    <property type="match status" value="1"/>
</dbReference>
<dbReference type="GO" id="GO:0004866">
    <property type="term" value="F:endopeptidase inhibitor activity"/>
    <property type="evidence" value="ECO:0007669"/>
    <property type="project" value="InterPro"/>
</dbReference>
<dbReference type="PROSITE" id="PS01178">
    <property type="entry name" value="ANAPHYLATOXIN_2"/>
    <property type="match status" value="1"/>
</dbReference>
<dbReference type="FunFam" id="2.40.50.120:FF:000029">
    <property type="entry name" value="Complement C4"/>
    <property type="match status" value="1"/>
</dbReference>
<dbReference type="CDD" id="cd02896">
    <property type="entry name" value="complement_C3_C4_C5"/>
    <property type="match status" value="1"/>
</dbReference>
<evidence type="ECO:0000259" key="7">
    <source>
        <dbReference type="PROSITE" id="PS01178"/>
    </source>
</evidence>
<dbReference type="Gene3D" id="2.60.40.10">
    <property type="entry name" value="Immunoglobulins"/>
    <property type="match status" value="2"/>
</dbReference>
<dbReference type="InterPro" id="IPR047565">
    <property type="entry name" value="Alpha-macroglob_thiol-ester_cl"/>
</dbReference>
<dbReference type="InterPro" id="IPR013783">
    <property type="entry name" value="Ig-like_fold"/>
</dbReference>
<dbReference type="InterPro" id="IPR000020">
    <property type="entry name" value="Anaphylatoxin/fibulin"/>
</dbReference>
<keyword evidence="6" id="KW-0732">Signal</keyword>
<proteinExistence type="predicted"/>
<feature type="domain" description="NTR" evidence="8">
    <location>
        <begin position="1649"/>
        <end position="1793"/>
    </location>
</feature>
<organism evidence="9">
    <name type="scientific">Gallus gallus</name>
    <name type="common">Chicken</name>
    <dbReference type="NCBI Taxonomy" id="9031"/>
    <lineage>
        <taxon>Eukaryota</taxon>
        <taxon>Metazoa</taxon>
        <taxon>Chordata</taxon>
        <taxon>Craniata</taxon>
        <taxon>Vertebrata</taxon>
        <taxon>Euteleostomi</taxon>
        <taxon>Archelosauria</taxon>
        <taxon>Archosauria</taxon>
        <taxon>Dinosauria</taxon>
        <taxon>Saurischia</taxon>
        <taxon>Theropoda</taxon>
        <taxon>Coelurosauria</taxon>
        <taxon>Aves</taxon>
        <taxon>Neognathae</taxon>
        <taxon>Galloanserae</taxon>
        <taxon>Galliformes</taxon>
        <taxon>Phasianidae</taxon>
        <taxon>Phasianinae</taxon>
        <taxon>Gallus</taxon>
    </lineage>
</organism>
<feature type="signal peptide" evidence="6">
    <location>
        <begin position="1"/>
        <end position="19"/>
    </location>
</feature>
<keyword evidence="3" id="KW-0882">Thioester bond</keyword>
<keyword evidence="2" id="KW-0964">Secreted</keyword>
<dbReference type="GO" id="GO:0005615">
    <property type="term" value="C:extracellular space"/>
    <property type="evidence" value="ECO:0007669"/>
    <property type="project" value="InterPro"/>
</dbReference>
<dbReference type="EMBL" id="AP011531">
    <property type="protein sequence ID" value="BAJ53027.1"/>
    <property type="molecule type" value="Genomic_DNA"/>
</dbReference>
<evidence type="ECO:0000313" key="9">
    <source>
        <dbReference type="EMBL" id="BAJ53027.1"/>
    </source>
</evidence>
<sequence length="1795" mass="192422">MGLLLAAVGPVTGTVTAWAEGDRGAGPCALPVPFALTPHNNFNQLLQIEVTPVQAERCGALWGRGLLLEAHSSHLPPPSTRSLRVALGGPRGHLIVQTDKPLYAPRQTVRFRVFSMDPDLQPNPEPVLVTITNPLGARVREVQRVPLDTVLSDQLVLPDIALPGTWHIRAQLAASPNTNGSTAFEVRKYVLPGFEVRIRPERGFIVLSDPDPAPLRIHLHVQFPDGAPVWGRAQLRVGLRDAGGQGGRFLRGLEQQRQVTEGHASLEVSPVGVAKAAGVALADLQGALLRLAVGVVESAGGELVERELSVPLVLSQWVLQLQKSARFFVPGAPYTLLGRVLQAGGGTAPGVPIRVTVGVTGAPAPPLIELQADNSGDIAVPINVPKGATRMELSVEAGQPGVPPARAQLLVTPMAAVSGRFLVLGGPRGSLRPGEELRLQLHHMGPPPTPQRFHILAMARGRVVVAHTVASQVTLTEVALPVTADMAPYLHVVAFFLSGGNVVAATWGGAVRGGCDEQDPLKVTVTTGTPVTVAIGAIDTTVLNLEPRHRLNTAKVEAALGSSDLGCSPGGGPDAVGIFGAAGLVLGLQGGSPTVQAAPHCPPAPTRQRRSLELLKLLEEKAGPWRNNTVMWRCCRDGATALPIRATCQQRGQRVTTAGGCRDAFLQCCEVAQNLRRKGQHGGLARAWDPMVGAIPYVESPHGRMSPAVPMAVMEAQLAEQLLDDDEDVPTRSFFPESWLWRRIHVAGTARLSVLLPDSITTWEIQAVAIVPGHGLCVAEPQQVTVTQDVRVALRLPPSIRPLEQLQLQPLIHSRLPRSINTPGTTSAPWIPPVAHRYRFCPTDTPFLLHCPTAPTAPWPPIAWWHRVTVTVMQVTVTLSAVEGVCAALDGVPQMLELPPGRAVAAPLTLVALHPGDIPITITARGPWGLGDRVTRVLHVEPEGELHLEESTYILDADDKRSRSLKLPGDVPAEIVPDGDFSMSIRVSGRVPGWALQGALGIGDSLLRSPRGCGEQSLMSMAPTAAALRFLDESEGWGQLPPGHRQRGLRTLQQGFERVQSFRKSDGSYGAWLHRDSSTWLTALVLRVLALSRPYLPVAASGPAASLRWVLGQQRPDGAFLEHRAVVHREMQGGVAEPGPEATVSLTAFVVVALHGARALLPPDSPELPLLDKSLSRASTFLRGRVEQLGTYGTAITSYALALVDTAPPGPHPAVERLRGMARSAHGGRATFWPSGGPAATVEATGYALLALLQSRDIAGAARAARWLRQQSNYGGGFHSTQDTLVALEALAQMWLHWGRGNTMGLNLGLSWPGGARGRAGGTQVMLKPGLEPLEQELQVPLGSPVTVQVEGHGEGTLTVGGCMDIGVISKTDVPSQPPLVVSPHAATVLRQFRLLSPPNATCQALHLEVAITGPILYHADEDYEDYEDYEEAEPKEGEEPTEGAVPVEGAGPADDPAPLSPVSLWDARKRQRRSTHNPAHEVAFLVCFRRSPGVALTGMAVVEITLLSGFSPHRADLDKSCSCWVGVLRCWDVGVLDGLDAGVGVGTYLGAAVPQQLRDVVDHWISHYELEGNQLVLYLDEVPPERQCLSFGATQDAAVGHMQPAMAAIYDYYEPGQRCTVFYNAPQRSSTIATLCSPKICECAQGGCPQAQRRTQEVTADDRHDFACYSPRVDYALVVRVLSQSKIGAFVAFETEIKEVLLEGQDTAVAPGERRRLLVRKSCPLRLQLHNIYLVMGGSGRTRDPEGRPQFLLGPHSWVEEVPSPGRCKATRLRGYCAQLQEFRTRLSQLGCQL</sequence>
<keyword evidence="4" id="KW-1015">Disulfide bond</keyword>
<evidence type="ECO:0000256" key="3">
    <source>
        <dbReference type="ARBA" id="ARBA00022966"/>
    </source>
</evidence>
<evidence type="ECO:0000256" key="5">
    <source>
        <dbReference type="SAM" id="MobiDB-lite"/>
    </source>
</evidence>
<dbReference type="Gene3D" id="2.60.120.1540">
    <property type="match status" value="2"/>
</dbReference>
<gene>
    <name evidence="9" type="primary">C4</name>
</gene>
<dbReference type="InterPro" id="IPR002890">
    <property type="entry name" value="MG2"/>
</dbReference>
<dbReference type="InterPro" id="IPR009048">
    <property type="entry name" value="A-macroglobulin_rcpt-bd"/>
</dbReference>
<dbReference type="Gene3D" id="2.60.40.690">
    <property type="entry name" value="Alpha-macroglobulin, receptor-binding domain"/>
    <property type="match status" value="1"/>
</dbReference>
<dbReference type="InterPro" id="IPR001599">
    <property type="entry name" value="Macroglobln_a2"/>
</dbReference>
<dbReference type="PROSITE" id="PS50189">
    <property type="entry name" value="NTR"/>
    <property type="match status" value="1"/>
</dbReference>
<dbReference type="SMART" id="SM01360">
    <property type="entry name" value="A2M"/>
    <property type="match status" value="1"/>
</dbReference>
<accession>E6N1X5</accession>
<dbReference type="PANTHER" id="PTHR11412">
    <property type="entry name" value="MACROGLOBULIN / COMPLEMENT"/>
    <property type="match status" value="1"/>
</dbReference>
<dbReference type="SMART" id="SM01361">
    <property type="entry name" value="A2M_recep"/>
    <property type="match status" value="1"/>
</dbReference>
<dbReference type="SMART" id="SM00104">
    <property type="entry name" value="ANATO"/>
    <property type="match status" value="1"/>
</dbReference>
<feature type="chain" id="PRO_5003208876" evidence="6">
    <location>
        <begin position="20"/>
        <end position="1795"/>
    </location>
</feature>
<evidence type="ECO:0000256" key="6">
    <source>
        <dbReference type="SAM" id="SignalP"/>
    </source>
</evidence>
<dbReference type="InterPro" id="IPR040839">
    <property type="entry name" value="MG4"/>
</dbReference>
<dbReference type="InterPro" id="IPR018933">
    <property type="entry name" value="Netrin_module_non-TIMP"/>
</dbReference>
<dbReference type="InterPro" id="IPR036595">
    <property type="entry name" value="A-macroglobulin_rcpt-bd_sf"/>
</dbReference>
<feature type="domain" description="Anaphylatoxin-like" evidence="7">
    <location>
        <begin position="634"/>
        <end position="669"/>
    </location>
</feature>
<dbReference type="Pfam" id="PF17789">
    <property type="entry name" value="MG4"/>
    <property type="match status" value="1"/>
</dbReference>
<dbReference type="SUPFAM" id="SSF50242">
    <property type="entry name" value="TIMP-like"/>
    <property type="match status" value="1"/>
</dbReference>
<dbReference type="InterPro" id="IPR008930">
    <property type="entry name" value="Terpenoid_cyclase/PrenylTrfase"/>
</dbReference>
<dbReference type="CDD" id="cd03584">
    <property type="entry name" value="NTR_complement_C4"/>
    <property type="match status" value="1"/>
</dbReference>
<dbReference type="SMART" id="SM01419">
    <property type="entry name" value="Thiol-ester_cl"/>
    <property type="match status" value="1"/>
</dbReference>
<dbReference type="Pfam" id="PF01759">
    <property type="entry name" value="NTR"/>
    <property type="match status" value="1"/>
</dbReference>
<dbReference type="Pfam" id="PF01835">
    <property type="entry name" value="MG2"/>
    <property type="match status" value="1"/>
</dbReference>
<evidence type="ECO:0000259" key="8">
    <source>
        <dbReference type="PROSITE" id="PS50189"/>
    </source>
</evidence>
<evidence type="ECO:0000256" key="4">
    <source>
        <dbReference type="ARBA" id="ARBA00023157"/>
    </source>
</evidence>
<dbReference type="InterPro" id="IPR018081">
    <property type="entry name" value="Anaphylatoxin_comp_syst"/>
</dbReference>
<dbReference type="SMART" id="SM00643">
    <property type="entry name" value="C345C"/>
    <property type="match status" value="1"/>
</dbReference>
<dbReference type="SMART" id="SM01359">
    <property type="entry name" value="A2M_N_2"/>
    <property type="match status" value="1"/>
</dbReference>
<feature type="region of interest" description="Disordered" evidence="5">
    <location>
        <begin position="1427"/>
        <end position="1461"/>
    </location>
</feature>
<dbReference type="InterPro" id="IPR011626">
    <property type="entry name" value="Alpha-macroglobulin_TED"/>
</dbReference>
<dbReference type="OrthoDB" id="6359008at2759"/>
<dbReference type="InterPro" id="IPR019742">
    <property type="entry name" value="MacrogloblnA2_CS"/>
</dbReference>
<dbReference type="Gene3D" id="6.20.50.160">
    <property type="match status" value="1"/>
</dbReference>
<dbReference type="Gene3D" id="2.40.50.120">
    <property type="match status" value="1"/>
</dbReference>
<dbReference type="InterPro" id="IPR008993">
    <property type="entry name" value="TIMP-like_OB-fold"/>
</dbReference>
<evidence type="ECO:0000256" key="2">
    <source>
        <dbReference type="ARBA" id="ARBA00022525"/>
    </source>
</evidence>
<dbReference type="Pfam" id="PF00207">
    <property type="entry name" value="A2M"/>
    <property type="match status" value="1"/>
</dbReference>
<dbReference type="Gene3D" id="2.60.40.1940">
    <property type="match status" value="1"/>
</dbReference>